<evidence type="ECO:0000313" key="5">
    <source>
        <dbReference type="Proteomes" id="UP000478052"/>
    </source>
</evidence>
<evidence type="ECO:0000256" key="2">
    <source>
        <dbReference type="ARBA" id="ARBA00022833"/>
    </source>
</evidence>
<accession>A0A6G0ZDZ9</accession>
<dbReference type="InterPro" id="IPR002219">
    <property type="entry name" value="PKC_DAG/PE"/>
</dbReference>
<dbReference type="OrthoDB" id="774951at2759"/>
<dbReference type="EMBL" id="VUJU01000691">
    <property type="protein sequence ID" value="KAF0768844.1"/>
    <property type="molecule type" value="Genomic_DNA"/>
</dbReference>
<keyword evidence="1" id="KW-0479">Metal-binding</keyword>
<organism evidence="4 5">
    <name type="scientific">Aphis craccivora</name>
    <name type="common">Cowpea aphid</name>
    <dbReference type="NCBI Taxonomy" id="307492"/>
    <lineage>
        <taxon>Eukaryota</taxon>
        <taxon>Metazoa</taxon>
        <taxon>Ecdysozoa</taxon>
        <taxon>Arthropoda</taxon>
        <taxon>Hexapoda</taxon>
        <taxon>Insecta</taxon>
        <taxon>Pterygota</taxon>
        <taxon>Neoptera</taxon>
        <taxon>Paraneoptera</taxon>
        <taxon>Hemiptera</taxon>
        <taxon>Sternorrhyncha</taxon>
        <taxon>Aphidomorpha</taxon>
        <taxon>Aphidoidea</taxon>
        <taxon>Aphididae</taxon>
        <taxon>Aphidini</taxon>
        <taxon>Aphis</taxon>
        <taxon>Aphis</taxon>
    </lineage>
</organism>
<protein>
    <submittedName>
        <fullName evidence="4">Phorbol-ester/DAG-type domain-containing protein</fullName>
    </submittedName>
</protein>
<evidence type="ECO:0000256" key="1">
    <source>
        <dbReference type="ARBA" id="ARBA00022723"/>
    </source>
</evidence>
<comment type="caution">
    <text evidence="4">The sequence shown here is derived from an EMBL/GenBank/DDBJ whole genome shotgun (WGS) entry which is preliminary data.</text>
</comment>
<keyword evidence="5" id="KW-1185">Reference proteome</keyword>
<feature type="domain" description="Phorbol-ester/DAG-type" evidence="3">
    <location>
        <begin position="26"/>
        <end position="75"/>
    </location>
</feature>
<reference evidence="4 5" key="1">
    <citation type="submission" date="2019-08" db="EMBL/GenBank/DDBJ databases">
        <title>Whole genome of Aphis craccivora.</title>
        <authorList>
            <person name="Voronova N.V."/>
            <person name="Shulinski R.S."/>
            <person name="Bandarenka Y.V."/>
            <person name="Zhorov D.G."/>
            <person name="Warner D."/>
        </authorList>
    </citation>
    <scope>NUCLEOTIDE SEQUENCE [LARGE SCALE GENOMIC DNA]</scope>
    <source>
        <strain evidence="4">180601</strain>
        <tissue evidence="4">Whole Body</tissue>
    </source>
</reference>
<name>A0A6G0ZDZ9_APHCR</name>
<keyword evidence="2" id="KW-0862">Zinc</keyword>
<dbReference type="Gene3D" id="3.30.60.20">
    <property type="match status" value="1"/>
</dbReference>
<evidence type="ECO:0000259" key="3">
    <source>
        <dbReference type="PROSITE" id="PS50081"/>
    </source>
</evidence>
<dbReference type="PROSITE" id="PS50081">
    <property type="entry name" value="ZF_DAG_PE_2"/>
    <property type="match status" value="1"/>
</dbReference>
<dbReference type="AlphaFoldDB" id="A0A6G0ZDZ9"/>
<dbReference type="InterPro" id="IPR046349">
    <property type="entry name" value="C1-like_sf"/>
</dbReference>
<dbReference type="SUPFAM" id="SSF57889">
    <property type="entry name" value="Cysteine-rich domain"/>
    <property type="match status" value="1"/>
</dbReference>
<dbReference type="CDD" id="cd00029">
    <property type="entry name" value="C1"/>
    <property type="match status" value="1"/>
</dbReference>
<gene>
    <name evidence="4" type="ORF">FWK35_00031858</name>
</gene>
<sequence>MSDDVPFCRGAQRNYNLGMCTTNRGLHDFFRVFKFFRKCSFCRSRKLRSLVTILKCRECKFLCHKKCLPKLHAAQMQLYANLDTAEAQSAIPVETDNQQPEPALQQTSERPFNDENATAIAIMLLPQRCLMYIDYSELVDRIRAAKYVQRPKPLVNSTNRNYLFGGRERYLITKFEMDDGDEYYVLTTCLISDCGGNLCLNENQYYGKTIFLYSPSPSPETEKMLTIMLIKPLTIGIQNAVNRD</sequence>
<dbReference type="GO" id="GO:0046872">
    <property type="term" value="F:metal ion binding"/>
    <property type="evidence" value="ECO:0007669"/>
    <property type="project" value="UniProtKB-KW"/>
</dbReference>
<evidence type="ECO:0000313" key="4">
    <source>
        <dbReference type="EMBL" id="KAF0768844.1"/>
    </source>
</evidence>
<dbReference type="Proteomes" id="UP000478052">
    <property type="component" value="Unassembled WGS sequence"/>
</dbReference>
<proteinExistence type="predicted"/>